<evidence type="ECO:0000256" key="2">
    <source>
        <dbReference type="ARBA" id="ARBA00023239"/>
    </source>
</evidence>
<keyword evidence="2" id="KW-0456">Lyase</keyword>
<evidence type="ECO:0000313" key="5">
    <source>
        <dbReference type="EMBL" id="MDJ1485544.1"/>
    </source>
</evidence>
<dbReference type="SUPFAM" id="SSF52317">
    <property type="entry name" value="Class I glutamine amidotransferase-like"/>
    <property type="match status" value="1"/>
</dbReference>
<proteinExistence type="inferred from homology"/>
<evidence type="ECO:0000313" key="6">
    <source>
        <dbReference type="Proteomes" id="UP001241110"/>
    </source>
</evidence>
<comment type="caution">
    <text evidence="5">The sequence shown here is derived from an EMBL/GenBank/DDBJ whole genome shotgun (WGS) entry which is preliminary data.</text>
</comment>
<dbReference type="GO" id="GO:0019243">
    <property type="term" value="P:methylglyoxal catabolic process to D-lactate via S-lactoyl-glutathione"/>
    <property type="evidence" value="ECO:0007669"/>
    <property type="project" value="TreeGrafter"/>
</dbReference>
<name>A0AAE3QZE4_9BACT</name>
<dbReference type="AlphaFoldDB" id="A0AAE3QZE4"/>
<keyword evidence="5" id="KW-0315">Glutamine amidotransferase</keyword>
<evidence type="ECO:0000256" key="4">
    <source>
        <dbReference type="SAM" id="SignalP"/>
    </source>
</evidence>
<dbReference type="GO" id="GO:0019172">
    <property type="term" value="F:glyoxalase III activity"/>
    <property type="evidence" value="ECO:0007669"/>
    <property type="project" value="TreeGrafter"/>
</dbReference>
<dbReference type="Pfam" id="PF17124">
    <property type="entry name" value="ThiJ_like"/>
    <property type="match status" value="1"/>
</dbReference>
<feature type="signal peptide" evidence="4">
    <location>
        <begin position="1"/>
        <end position="23"/>
    </location>
</feature>
<gene>
    <name evidence="5" type="ORF">QNI16_33950</name>
</gene>
<dbReference type="PANTHER" id="PTHR48094:SF11">
    <property type="entry name" value="GLUTATHIONE-INDEPENDENT GLYOXALASE HSP31-RELATED"/>
    <property type="match status" value="1"/>
</dbReference>
<dbReference type="Proteomes" id="UP001241110">
    <property type="component" value="Unassembled WGS sequence"/>
</dbReference>
<dbReference type="InterPro" id="IPR029062">
    <property type="entry name" value="Class_I_gatase-like"/>
</dbReference>
<organism evidence="5 6">
    <name type="scientific">Xanthocytophaga flava</name>
    <dbReference type="NCBI Taxonomy" id="3048013"/>
    <lineage>
        <taxon>Bacteria</taxon>
        <taxon>Pseudomonadati</taxon>
        <taxon>Bacteroidota</taxon>
        <taxon>Cytophagia</taxon>
        <taxon>Cytophagales</taxon>
        <taxon>Rhodocytophagaceae</taxon>
        <taxon>Xanthocytophaga</taxon>
    </lineage>
</organism>
<keyword evidence="1" id="KW-0346">Stress response</keyword>
<dbReference type="InterPro" id="IPR032633">
    <property type="entry name" value="ThiJ-like"/>
</dbReference>
<sequence>MKSSILKSLSALLVLWSAFTANTYSQSASTKANGTKLTKKVLIVLSAADTWTRANGEKYPTGYWAEEFVDVHKEFIDAGYTVDIASPRAVKPTADPKSLQVATVGAEKALAFSYYITALSKELTHPLELSEINMAEYDAVVIPGGHGPVEDLYKDKDMGKVLFAADKSKKIIGAVCHGQGAFLSAVDSKGNWLFKGRNMTSFSDAEEIEFGTADNAPWLLASTLRKYGANYTCGKNWGNYIMVDGNLVTGQNPASSIPMAKAIIELLNKKQSL</sequence>
<accession>A0AAE3QZE4</accession>
<feature type="chain" id="PRO_5041985181" evidence="4">
    <location>
        <begin position="24"/>
        <end position="273"/>
    </location>
</feature>
<dbReference type="EMBL" id="JASJOS010000021">
    <property type="protein sequence ID" value="MDJ1485544.1"/>
    <property type="molecule type" value="Genomic_DNA"/>
</dbReference>
<keyword evidence="4" id="KW-0732">Signal</keyword>
<comment type="similarity">
    <text evidence="3">Belongs to the peptidase C56 family. HSP31-like subfamily.</text>
</comment>
<dbReference type="CDD" id="cd03141">
    <property type="entry name" value="GATase1_Hsp31_like"/>
    <property type="match status" value="1"/>
</dbReference>
<reference evidence="5" key="1">
    <citation type="submission" date="2023-05" db="EMBL/GenBank/DDBJ databases">
        <authorList>
            <person name="Zhang X."/>
        </authorList>
    </citation>
    <scope>NUCLEOTIDE SEQUENCE</scope>
    <source>
        <strain evidence="5">YF14B1</strain>
    </source>
</reference>
<dbReference type="GO" id="GO:0005737">
    <property type="term" value="C:cytoplasm"/>
    <property type="evidence" value="ECO:0007669"/>
    <property type="project" value="TreeGrafter"/>
</dbReference>
<protein>
    <submittedName>
        <fullName evidence="5">Type 1 glutamine amidotransferase domain-containing protein</fullName>
    </submittedName>
</protein>
<evidence type="ECO:0000256" key="1">
    <source>
        <dbReference type="ARBA" id="ARBA00023016"/>
    </source>
</evidence>
<dbReference type="PANTHER" id="PTHR48094">
    <property type="entry name" value="PROTEIN/NUCLEIC ACID DEGLYCASE DJ-1-RELATED"/>
    <property type="match status" value="1"/>
</dbReference>
<dbReference type="InterPro" id="IPR050325">
    <property type="entry name" value="Prot/Nucl_acid_deglycase"/>
</dbReference>
<dbReference type="RefSeq" id="WP_313988246.1">
    <property type="nucleotide sequence ID" value="NZ_JASJOS010000021.1"/>
</dbReference>
<evidence type="ECO:0000256" key="3">
    <source>
        <dbReference type="ARBA" id="ARBA00038493"/>
    </source>
</evidence>
<dbReference type="Gene3D" id="3.40.50.880">
    <property type="match status" value="1"/>
</dbReference>